<protein>
    <submittedName>
        <fullName evidence="3">Glycosyl transferase</fullName>
    </submittedName>
</protein>
<keyword evidence="3" id="KW-0808">Transferase</keyword>
<reference evidence="3 4" key="1">
    <citation type="journal article" date="2014" name="Int. J. Syst. Evol. Microbiol.">
        <title>Complete genome sequence of Corynebacterium casei LMG S-19264T (=DSM 44701T), isolated from a smear-ripened cheese.</title>
        <authorList>
            <consortium name="US DOE Joint Genome Institute (JGI-PGF)"/>
            <person name="Walter F."/>
            <person name="Albersmeier A."/>
            <person name="Kalinowski J."/>
            <person name="Ruckert C."/>
        </authorList>
    </citation>
    <scope>NUCLEOTIDE SEQUENCE [LARGE SCALE GENOMIC DNA]</scope>
    <source>
        <strain evidence="3 4">CGMCC 1.16330</strain>
    </source>
</reference>
<organism evidence="3 4">
    <name type="scientific">Caldovatus sediminis</name>
    <dbReference type="NCBI Taxonomy" id="2041189"/>
    <lineage>
        <taxon>Bacteria</taxon>
        <taxon>Pseudomonadati</taxon>
        <taxon>Pseudomonadota</taxon>
        <taxon>Alphaproteobacteria</taxon>
        <taxon>Acetobacterales</taxon>
        <taxon>Roseomonadaceae</taxon>
        <taxon>Caldovatus</taxon>
    </lineage>
</organism>
<feature type="domain" description="Glycosyl transferase family 1" evidence="1">
    <location>
        <begin position="189"/>
        <end position="347"/>
    </location>
</feature>
<dbReference type="InterPro" id="IPR001296">
    <property type="entry name" value="Glyco_trans_1"/>
</dbReference>
<dbReference type="InterPro" id="IPR050194">
    <property type="entry name" value="Glycosyltransferase_grp1"/>
</dbReference>
<evidence type="ECO:0000313" key="4">
    <source>
        <dbReference type="Proteomes" id="UP000597507"/>
    </source>
</evidence>
<sequence length="371" mass="38928">MLQVLPALVSGGVERGTLEIAEALVGAGFRALVASAGGPMVEALERLGARHVALPLDRRTPAALWRNAGALAALVRREGVAVIHARSRAPAWSALLAARRTGARFVTTYHGSYNEGVPGKRLYNSVMARGERVIAISRFIAGLIAERHRTDPGRVRLIPRGVDLRVFDPSAVAPRRLAALRAAWGLPDPRPPVIMLPGRITRWKGQAVLVEAMARLRGEAIALLVGGSEGRAGFRAELEALIAARGLAGRVRLVGPCDDMAAALLLCDVAVNASTDPEAFGRTVIEAQAMGRPVIAADHGAARETVAEGETGWRVPPGDAAALAAALAGALALPAEARAAMGARARRAVVEGGYTTEAMQRATLAVYRELL</sequence>
<dbReference type="CDD" id="cd03819">
    <property type="entry name" value="GT4_WavL-like"/>
    <property type="match status" value="1"/>
</dbReference>
<dbReference type="Gene3D" id="3.40.50.2000">
    <property type="entry name" value="Glycogen Phosphorylase B"/>
    <property type="match status" value="2"/>
</dbReference>
<dbReference type="SUPFAM" id="SSF53756">
    <property type="entry name" value="UDP-Glycosyltransferase/glycogen phosphorylase"/>
    <property type="match status" value="1"/>
</dbReference>
<gene>
    <name evidence="3" type="ORF">GCM10010964_31190</name>
</gene>
<evidence type="ECO:0000259" key="2">
    <source>
        <dbReference type="Pfam" id="PF13439"/>
    </source>
</evidence>
<comment type="caution">
    <text evidence="3">The sequence shown here is derived from an EMBL/GenBank/DDBJ whole genome shotgun (WGS) entry which is preliminary data.</text>
</comment>
<dbReference type="GO" id="GO:0016758">
    <property type="term" value="F:hexosyltransferase activity"/>
    <property type="evidence" value="ECO:0007669"/>
    <property type="project" value="TreeGrafter"/>
</dbReference>
<accession>A0A8J2ZCN5</accession>
<dbReference type="AlphaFoldDB" id="A0A8J2ZCN5"/>
<proteinExistence type="predicted"/>
<dbReference type="PANTHER" id="PTHR45947">
    <property type="entry name" value="SULFOQUINOVOSYL TRANSFERASE SQD2"/>
    <property type="match status" value="1"/>
</dbReference>
<feature type="domain" description="Glycosyltransferase subfamily 4-like N-terminal" evidence="2">
    <location>
        <begin position="11"/>
        <end position="164"/>
    </location>
</feature>
<keyword evidence="4" id="KW-1185">Reference proteome</keyword>
<evidence type="ECO:0000259" key="1">
    <source>
        <dbReference type="Pfam" id="PF00534"/>
    </source>
</evidence>
<name>A0A8J2ZCN5_9PROT</name>
<dbReference type="Pfam" id="PF00534">
    <property type="entry name" value="Glycos_transf_1"/>
    <property type="match status" value="1"/>
</dbReference>
<dbReference type="EMBL" id="BMKS01000010">
    <property type="protein sequence ID" value="GGG41406.1"/>
    <property type="molecule type" value="Genomic_DNA"/>
</dbReference>
<dbReference type="Pfam" id="PF13439">
    <property type="entry name" value="Glyco_transf_4"/>
    <property type="match status" value="1"/>
</dbReference>
<evidence type="ECO:0000313" key="3">
    <source>
        <dbReference type="EMBL" id="GGG41406.1"/>
    </source>
</evidence>
<dbReference type="PANTHER" id="PTHR45947:SF3">
    <property type="entry name" value="SULFOQUINOVOSYL TRANSFERASE SQD2"/>
    <property type="match status" value="1"/>
</dbReference>
<dbReference type="Proteomes" id="UP000597507">
    <property type="component" value="Unassembled WGS sequence"/>
</dbReference>
<dbReference type="InterPro" id="IPR028098">
    <property type="entry name" value="Glyco_trans_4-like_N"/>
</dbReference>